<evidence type="ECO:0000313" key="1">
    <source>
        <dbReference type="EMBL" id="CAN0539631.1"/>
    </source>
</evidence>
<reference evidence="1" key="1">
    <citation type="submission" date="2023-05" db="EMBL/GenBank/DDBJ databases">
        <authorList>
            <consortium name="ELIXIR-Norway"/>
        </authorList>
    </citation>
    <scope>NUCLEOTIDE SEQUENCE</scope>
</reference>
<organism evidence="1 2">
    <name type="scientific">Rangifer tarandus platyrhynchus</name>
    <name type="common">Svalbard reindeer</name>
    <dbReference type="NCBI Taxonomy" id="3082113"/>
    <lineage>
        <taxon>Eukaryota</taxon>
        <taxon>Metazoa</taxon>
        <taxon>Chordata</taxon>
        <taxon>Craniata</taxon>
        <taxon>Vertebrata</taxon>
        <taxon>Euteleostomi</taxon>
        <taxon>Mammalia</taxon>
        <taxon>Eutheria</taxon>
        <taxon>Laurasiatheria</taxon>
        <taxon>Artiodactyla</taxon>
        <taxon>Ruminantia</taxon>
        <taxon>Pecora</taxon>
        <taxon>Cervidae</taxon>
        <taxon>Odocoileinae</taxon>
        <taxon>Rangifer</taxon>
    </lineage>
</organism>
<protein>
    <submittedName>
        <fullName evidence="1">Uncharacterized protein</fullName>
    </submittedName>
</protein>
<accession>A0AC59ZZY2</accession>
<dbReference type="EMBL" id="OX596090">
    <property type="protein sequence ID" value="CAN0539631.1"/>
    <property type="molecule type" value="Genomic_DNA"/>
</dbReference>
<evidence type="ECO:0000313" key="2">
    <source>
        <dbReference type="Proteomes" id="UP001162501"/>
    </source>
</evidence>
<dbReference type="Proteomes" id="UP001162501">
    <property type="component" value="Chromosome 6"/>
</dbReference>
<reference evidence="1" key="2">
    <citation type="submission" date="2025-03" db="EMBL/GenBank/DDBJ databases">
        <authorList>
            <consortium name="ELIXIR-Norway"/>
            <consortium name="Elixir Norway"/>
        </authorList>
    </citation>
    <scope>NUCLEOTIDE SEQUENCE</scope>
</reference>
<gene>
    <name evidence="1" type="ORF">MRATA1EN22A_LOCUS25189</name>
</gene>
<proteinExistence type="predicted"/>
<sequence>MSECSACFPTEILYNLVLHRCDLCERVFCQSLFKFYSIHFEFVFVYGVRECSNISFLPVPVQFSQHQLLRDFLFSIAYSCLFFHRLGGHRYVGLPLDFLSCSTDPYFWFCVSTILF</sequence>
<name>A0AC59ZZY2_RANTA</name>